<dbReference type="PANTHER" id="PTHR38042:SF1">
    <property type="entry name" value="UROPORPHYRINOGEN-III SYNTHASE, CHLOROPLASTIC"/>
    <property type="match status" value="1"/>
</dbReference>
<evidence type="ECO:0000256" key="7">
    <source>
        <dbReference type="ARBA" id="ARBA00040167"/>
    </source>
</evidence>
<dbReference type="SUPFAM" id="SSF69618">
    <property type="entry name" value="HemD-like"/>
    <property type="match status" value="1"/>
</dbReference>
<keyword evidence="4 9" id="KW-0456">Lyase</keyword>
<dbReference type="CDD" id="cd06578">
    <property type="entry name" value="HemD"/>
    <property type="match status" value="1"/>
</dbReference>
<dbReference type="GO" id="GO:0004852">
    <property type="term" value="F:uroporphyrinogen-III synthase activity"/>
    <property type="evidence" value="ECO:0007669"/>
    <property type="project" value="UniProtKB-UniRule"/>
</dbReference>
<comment type="function">
    <text evidence="6 9">Catalyzes cyclization of the linear tetrapyrrole, hydroxymethylbilane, to the macrocyclic uroporphyrinogen III.</text>
</comment>
<evidence type="ECO:0000256" key="1">
    <source>
        <dbReference type="ARBA" id="ARBA00004772"/>
    </source>
</evidence>
<dbReference type="InterPro" id="IPR039793">
    <property type="entry name" value="UROS/Hem4"/>
</dbReference>
<dbReference type="AlphaFoldDB" id="A0A1H9K2J6"/>
<organism evidence="11 12">
    <name type="scientific">Amphritea atlantica</name>
    <dbReference type="NCBI Taxonomy" id="355243"/>
    <lineage>
        <taxon>Bacteria</taxon>
        <taxon>Pseudomonadati</taxon>
        <taxon>Pseudomonadota</taxon>
        <taxon>Gammaproteobacteria</taxon>
        <taxon>Oceanospirillales</taxon>
        <taxon>Oceanospirillaceae</taxon>
        <taxon>Amphritea</taxon>
    </lineage>
</organism>
<keyword evidence="12" id="KW-1185">Reference proteome</keyword>
<dbReference type="GO" id="GO:0006782">
    <property type="term" value="P:protoporphyrinogen IX biosynthetic process"/>
    <property type="evidence" value="ECO:0007669"/>
    <property type="project" value="UniProtKB-UniRule"/>
</dbReference>
<evidence type="ECO:0000256" key="6">
    <source>
        <dbReference type="ARBA" id="ARBA00037589"/>
    </source>
</evidence>
<dbReference type="EMBL" id="FOGB01000011">
    <property type="protein sequence ID" value="SEQ93143.1"/>
    <property type="molecule type" value="Genomic_DNA"/>
</dbReference>
<comment type="similarity">
    <text evidence="2 9">Belongs to the uroporphyrinogen-III synthase family.</text>
</comment>
<accession>A0A1H9K2J6</accession>
<proteinExistence type="inferred from homology"/>
<dbReference type="RefSeq" id="WP_091360426.1">
    <property type="nucleotide sequence ID" value="NZ_AP025284.1"/>
</dbReference>
<evidence type="ECO:0000256" key="2">
    <source>
        <dbReference type="ARBA" id="ARBA00008133"/>
    </source>
</evidence>
<dbReference type="OrthoDB" id="9787650at2"/>
<dbReference type="PANTHER" id="PTHR38042">
    <property type="entry name" value="UROPORPHYRINOGEN-III SYNTHASE, CHLOROPLASTIC"/>
    <property type="match status" value="1"/>
</dbReference>
<evidence type="ECO:0000259" key="10">
    <source>
        <dbReference type="Pfam" id="PF02602"/>
    </source>
</evidence>
<evidence type="ECO:0000256" key="4">
    <source>
        <dbReference type="ARBA" id="ARBA00023239"/>
    </source>
</evidence>
<evidence type="ECO:0000256" key="5">
    <source>
        <dbReference type="ARBA" id="ARBA00023244"/>
    </source>
</evidence>
<dbReference type="Pfam" id="PF02602">
    <property type="entry name" value="HEM4"/>
    <property type="match status" value="1"/>
</dbReference>
<evidence type="ECO:0000256" key="8">
    <source>
        <dbReference type="ARBA" id="ARBA00048617"/>
    </source>
</evidence>
<dbReference type="GO" id="GO:0006780">
    <property type="term" value="P:uroporphyrinogen III biosynthetic process"/>
    <property type="evidence" value="ECO:0007669"/>
    <property type="project" value="UniProtKB-UniRule"/>
</dbReference>
<comment type="catalytic activity">
    <reaction evidence="8 9">
        <text>hydroxymethylbilane = uroporphyrinogen III + H2O</text>
        <dbReference type="Rhea" id="RHEA:18965"/>
        <dbReference type="ChEBI" id="CHEBI:15377"/>
        <dbReference type="ChEBI" id="CHEBI:57308"/>
        <dbReference type="ChEBI" id="CHEBI:57845"/>
        <dbReference type="EC" id="4.2.1.75"/>
    </reaction>
</comment>
<dbReference type="UniPathway" id="UPA00251">
    <property type="reaction ID" value="UER00320"/>
</dbReference>
<feature type="domain" description="Tetrapyrrole biosynthesis uroporphyrinogen III synthase" evidence="10">
    <location>
        <begin position="19"/>
        <end position="247"/>
    </location>
</feature>
<dbReference type="Proteomes" id="UP000198749">
    <property type="component" value="Unassembled WGS sequence"/>
</dbReference>
<keyword evidence="5 9" id="KW-0627">Porphyrin biosynthesis</keyword>
<dbReference type="STRING" id="355243.SAMN03080615_03297"/>
<sequence length="260" mass="28133">MANPRILVTRPAHQAEGQAELLAGLGLDPVQLPLLEITPVSESDPGFALLKSRIMDLDLYHSVIFISANAVTAGMDLIDQYWPQLPVGIQWLAIGRQTAIQLEAYGITALQSAAGYDSEALLSLPQLQQVGEQRILIMRGAGGRETLAQQLSQRGARVDYADLYRRSLPPYTSGQISSTIGDKPFAAVLLTSGEALNNLTKLISEHGLKTLQRTTLVVPSERVARIANELGYTRVITASGPDNQAMAETVLSTIDMDDRT</sequence>
<dbReference type="Gene3D" id="3.40.50.10090">
    <property type="match status" value="2"/>
</dbReference>
<comment type="pathway">
    <text evidence="1 9">Porphyrin-containing compound metabolism; protoporphyrin-IX biosynthesis; coproporphyrinogen-III from 5-aminolevulinate: step 3/4.</text>
</comment>
<protein>
    <recommendedName>
        <fullName evidence="7 9">Uroporphyrinogen-III synthase</fullName>
        <ecNumber evidence="3 9">4.2.1.75</ecNumber>
    </recommendedName>
</protein>
<gene>
    <name evidence="11" type="ORF">SAMN03080615_03297</name>
</gene>
<reference evidence="12" key="1">
    <citation type="submission" date="2016-10" db="EMBL/GenBank/DDBJ databases">
        <authorList>
            <person name="Varghese N."/>
            <person name="Submissions S."/>
        </authorList>
    </citation>
    <scope>NUCLEOTIDE SEQUENCE [LARGE SCALE GENOMIC DNA]</scope>
    <source>
        <strain evidence="12">DSM 18887</strain>
    </source>
</reference>
<evidence type="ECO:0000313" key="12">
    <source>
        <dbReference type="Proteomes" id="UP000198749"/>
    </source>
</evidence>
<dbReference type="EC" id="4.2.1.75" evidence="3 9"/>
<dbReference type="InterPro" id="IPR003754">
    <property type="entry name" value="4pyrrol_synth_uPrphyn_synth"/>
</dbReference>
<dbReference type="InterPro" id="IPR036108">
    <property type="entry name" value="4pyrrol_syn_uPrphyn_synt_sf"/>
</dbReference>
<evidence type="ECO:0000313" key="11">
    <source>
        <dbReference type="EMBL" id="SEQ93143.1"/>
    </source>
</evidence>
<evidence type="ECO:0000256" key="3">
    <source>
        <dbReference type="ARBA" id="ARBA00013109"/>
    </source>
</evidence>
<evidence type="ECO:0000256" key="9">
    <source>
        <dbReference type="RuleBase" id="RU366031"/>
    </source>
</evidence>
<name>A0A1H9K2J6_9GAMM</name>